<comment type="catalytic activity">
    <reaction evidence="3">
        <text>[protein]-L-glutamate 5-O-methyl ester + H2O = L-glutamyl-[protein] + methanol + H(+)</text>
        <dbReference type="Rhea" id="RHEA:23236"/>
        <dbReference type="Rhea" id="RHEA-COMP:10208"/>
        <dbReference type="Rhea" id="RHEA-COMP:10311"/>
        <dbReference type="ChEBI" id="CHEBI:15377"/>
        <dbReference type="ChEBI" id="CHEBI:15378"/>
        <dbReference type="ChEBI" id="CHEBI:17790"/>
        <dbReference type="ChEBI" id="CHEBI:29973"/>
        <dbReference type="ChEBI" id="CHEBI:82795"/>
        <dbReference type="EC" id="3.1.1.61"/>
    </reaction>
</comment>
<feature type="active site" evidence="4">
    <location>
        <position position="132"/>
    </location>
</feature>
<accession>F4CNP9</accession>
<evidence type="ECO:0000256" key="2">
    <source>
        <dbReference type="ARBA" id="ARBA00039140"/>
    </source>
</evidence>
<dbReference type="HOGENOM" id="CLU_000445_51_1_11"/>
<dbReference type="OrthoDB" id="9791760at2"/>
<dbReference type="EMBL" id="CP002593">
    <property type="protein sequence ID" value="AEA22362.1"/>
    <property type="molecule type" value="Genomic_DNA"/>
</dbReference>
<dbReference type="GO" id="GO:0006935">
    <property type="term" value="P:chemotaxis"/>
    <property type="evidence" value="ECO:0007669"/>
    <property type="project" value="UniProtKB-UniRule"/>
</dbReference>
<sequence>MRTLPLVVVGGSAGGIEALLELAAGLPADLPAAVLVIVHTSQRPDTALARILARAGPLPATLADDGAPLRPGHILVAGPGRHLMTSRTGTVNLSAAPRVNQHRPAIDVLFASAARTHGPHVTAAVLSGVLDDGAVGAALIARAGGRVTVQDPADARFSSMPRAAQRAVPDAVAARASTLGPVLADLATCMAHTEDVPMSEPRDIAPATGATAPAAGDLDLVRDDGTVPSRIVCPECSGALARIDLPHISYYRCHVGHQYGPQSLEAAQREAAEAKLWSAVAALEEHAALARHLAENMLDTVPPDYVTAAQHSADLAASLRERIVIATPTAPPDPE</sequence>
<dbReference type="GO" id="GO:0000156">
    <property type="term" value="F:phosphorelay response regulator activity"/>
    <property type="evidence" value="ECO:0007669"/>
    <property type="project" value="InterPro"/>
</dbReference>
<dbReference type="PANTHER" id="PTHR42872:SF6">
    <property type="entry name" value="PROTEIN-GLUTAMATE METHYLESTERASE_PROTEIN-GLUTAMINE GLUTAMINASE"/>
    <property type="match status" value="1"/>
</dbReference>
<evidence type="ECO:0000313" key="6">
    <source>
        <dbReference type="EMBL" id="AEA22362.1"/>
    </source>
</evidence>
<dbReference type="CDD" id="cd16433">
    <property type="entry name" value="CheB"/>
    <property type="match status" value="1"/>
</dbReference>
<dbReference type="STRING" id="675635.Psed_0085"/>
<dbReference type="KEGG" id="pdx:Psed_0085"/>
<name>F4CNP9_PSEUX</name>
<dbReference type="GO" id="GO:0008984">
    <property type="term" value="F:protein-glutamate methylesterase activity"/>
    <property type="evidence" value="ECO:0007669"/>
    <property type="project" value="UniProtKB-EC"/>
</dbReference>
<evidence type="ECO:0000256" key="4">
    <source>
        <dbReference type="PROSITE-ProRule" id="PRU00050"/>
    </source>
</evidence>
<evidence type="ECO:0000256" key="3">
    <source>
        <dbReference type="ARBA" id="ARBA00048267"/>
    </source>
</evidence>
<dbReference type="Gene3D" id="3.40.50.180">
    <property type="entry name" value="Methylesterase CheB, C-terminal domain"/>
    <property type="match status" value="1"/>
</dbReference>
<dbReference type="EC" id="3.1.1.61" evidence="2"/>
<feature type="domain" description="CheB-type methylesterase" evidence="5">
    <location>
        <begin position="1"/>
        <end position="164"/>
    </location>
</feature>
<dbReference type="Pfam" id="PF01339">
    <property type="entry name" value="CheB_methylest"/>
    <property type="match status" value="1"/>
</dbReference>
<dbReference type="GO" id="GO:0005737">
    <property type="term" value="C:cytoplasm"/>
    <property type="evidence" value="ECO:0007669"/>
    <property type="project" value="InterPro"/>
</dbReference>
<protein>
    <recommendedName>
        <fullName evidence="2">protein-glutamate methylesterase</fullName>
        <ecNumber evidence="2">3.1.1.61</ecNumber>
    </recommendedName>
</protein>
<keyword evidence="4" id="KW-0145">Chemotaxis</keyword>
<feature type="active site" evidence="4">
    <location>
        <position position="12"/>
    </location>
</feature>
<dbReference type="eggNOG" id="COG2201">
    <property type="taxonomic scope" value="Bacteria"/>
</dbReference>
<proteinExistence type="predicted"/>
<dbReference type="SUPFAM" id="SSF52738">
    <property type="entry name" value="Methylesterase CheB, C-terminal domain"/>
    <property type="match status" value="1"/>
</dbReference>
<keyword evidence="1 4" id="KW-0378">Hydrolase</keyword>
<evidence type="ECO:0000259" key="5">
    <source>
        <dbReference type="PROSITE" id="PS50122"/>
    </source>
</evidence>
<dbReference type="PANTHER" id="PTHR42872">
    <property type="entry name" value="PROTEIN-GLUTAMATE METHYLESTERASE/PROTEIN-GLUTAMINE GLUTAMINASE"/>
    <property type="match status" value="1"/>
</dbReference>
<organism evidence="6 7">
    <name type="scientific">Pseudonocardia dioxanivorans (strain ATCC 55486 / DSM 44775 / JCM 13855 / CB1190)</name>
    <dbReference type="NCBI Taxonomy" id="675635"/>
    <lineage>
        <taxon>Bacteria</taxon>
        <taxon>Bacillati</taxon>
        <taxon>Actinomycetota</taxon>
        <taxon>Actinomycetes</taxon>
        <taxon>Pseudonocardiales</taxon>
        <taxon>Pseudonocardiaceae</taxon>
        <taxon>Pseudonocardia</taxon>
    </lineage>
</organism>
<dbReference type="PROSITE" id="PS50122">
    <property type="entry name" value="CHEB"/>
    <property type="match status" value="1"/>
</dbReference>
<keyword evidence="7" id="KW-1185">Reference proteome</keyword>
<dbReference type="Proteomes" id="UP000007809">
    <property type="component" value="Chromosome"/>
</dbReference>
<gene>
    <name evidence="6" type="ordered locus">Psed_0085</name>
</gene>
<dbReference type="InterPro" id="IPR000673">
    <property type="entry name" value="Sig_transdc_resp-reg_Me-estase"/>
</dbReference>
<evidence type="ECO:0000313" key="7">
    <source>
        <dbReference type="Proteomes" id="UP000007809"/>
    </source>
</evidence>
<feature type="active site" evidence="4">
    <location>
        <position position="39"/>
    </location>
</feature>
<reference evidence="6 7" key="1">
    <citation type="journal article" date="2011" name="J. Bacteriol.">
        <title>Genome sequence of the 1,4-dioxane-degrading Pseudonocardia dioxanivorans strain CB1190.</title>
        <authorList>
            <person name="Sales C.M."/>
            <person name="Mahendra S."/>
            <person name="Grostern A."/>
            <person name="Parales R.E."/>
            <person name="Goodwin L.A."/>
            <person name="Woyke T."/>
            <person name="Nolan M."/>
            <person name="Lapidus A."/>
            <person name="Chertkov O."/>
            <person name="Ovchinnikova G."/>
            <person name="Sczyrba A."/>
            <person name="Alvarez-Cohen L."/>
        </authorList>
    </citation>
    <scope>NUCLEOTIDE SEQUENCE [LARGE SCALE GENOMIC DNA]</scope>
    <source>
        <strain evidence="7">ATCC 55486 / DSM 44775 / JCM 13855 / CB1190</strain>
    </source>
</reference>
<dbReference type="InterPro" id="IPR035909">
    <property type="entry name" value="CheB_C"/>
</dbReference>
<dbReference type="AlphaFoldDB" id="F4CNP9"/>
<dbReference type="RefSeq" id="WP_013672303.1">
    <property type="nucleotide sequence ID" value="NC_015312.1"/>
</dbReference>
<evidence type="ECO:0000256" key="1">
    <source>
        <dbReference type="ARBA" id="ARBA00022801"/>
    </source>
</evidence>